<evidence type="ECO:0000256" key="3">
    <source>
        <dbReference type="ARBA" id="ARBA00022490"/>
    </source>
</evidence>
<keyword evidence="5 10" id="KW-0489">Methyltransferase</keyword>
<dbReference type="GO" id="GO:0070475">
    <property type="term" value="P:rRNA base methylation"/>
    <property type="evidence" value="ECO:0007669"/>
    <property type="project" value="TreeGrafter"/>
</dbReference>
<keyword evidence="3 10" id="KW-0963">Cytoplasm</keyword>
<dbReference type="CDD" id="cd18084">
    <property type="entry name" value="RsmE-like"/>
    <property type="match status" value="1"/>
</dbReference>
<sequence length="239" mass="26111">MNRILFEDQASSYSLDPKDPRFEHVRGVLRMKAGDVFDIGVVNGPAGRARIGKLSSTMMEVEVEWGDRPPLPPPIHLLVGMCRPATARKILTTAPTLGVRELIFSPCGRSDPAYARSSLWEGQEWRAKIIEGVEQAFDTYVPPLRLPASLEEAGALLPRETSKLALDVYEGSERLSAVCLPPDTPVCLAIGPERGWNANDRSLLVDAGFQLVSLNERVLRVETAVVTGLALLMGRLGVL</sequence>
<dbReference type="PIRSF" id="PIRSF015601">
    <property type="entry name" value="MTase_slr0722"/>
    <property type="match status" value="1"/>
</dbReference>
<evidence type="ECO:0000256" key="9">
    <source>
        <dbReference type="ARBA" id="ARBA00047944"/>
    </source>
</evidence>
<dbReference type="NCBIfam" id="TIGR00046">
    <property type="entry name" value="RsmE family RNA methyltransferase"/>
    <property type="match status" value="1"/>
</dbReference>
<protein>
    <recommendedName>
        <fullName evidence="10">Ribosomal RNA small subunit methyltransferase E</fullName>
        <ecNumber evidence="10">2.1.1.193</ecNumber>
    </recommendedName>
</protein>
<dbReference type="EMBL" id="JAAGNX010000001">
    <property type="protein sequence ID" value="NDV60842.1"/>
    <property type="molecule type" value="Genomic_DNA"/>
</dbReference>
<dbReference type="Proteomes" id="UP000478417">
    <property type="component" value="Unassembled WGS sequence"/>
</dbReference>
<evidence type="ECO:0000256" key="10">
    <source>
        <dbReference type="PIRNR" id="PIRNR015601"/>
    </source>
</evidence>
<dbReference type="PANTHER" id="PTHR30027">
    <property type="entry name" value="RIBOSOMAL RNA SMALL SUBUNIT METHYLTRANSFERASE E"/>
    <property type="match status" value="1"/>
</dbReference>
<evidence type="ECO:0000259" key="11">
    <source>
        <dbReference type="Pfam" id="PF04452"/>
    </source>
</evidence>
<dbReference type="GO" id="GO:0005737">
    <property type="term" value="C:cytoplasm"/>
    <property type="evidence" value="ECO:0007669"/>
    <property type="project" value="UniProtKB-SubCell"/>
</dbReference>
<proteinExistence type="inferred from homology"/>
<evidence type="ECO:0000256" key="6">
    <source>
        <dbReference type="ARBA" id="ARBA00022679"/>
    </source>
</evidence>
<name>A0A6B2LXM2_9BACT</name>
<evidence type="ECO:0000256" key="5">
    <source>
        <dbReference type="ARBA" id="ARBA00022603"/>
    </source>
</evidence>
<keyword evidence="6 10" id="KW-0808">Transferase</keyword>
<keyword evidence="4 10" id="KW-0698">rRNA processing</keyword>
<dbReference type="Pfam" id="PF04452">
    <property type="entry name" value="Methyltrans_RNA"/>
    <property type="match status" value="1"/>
</dbReference>
<evidence type="ECO:0000256" key="7">
    <source>
        <dbReference type="ARBA" id="ARBA00022691"/>
    </source>
</evidence>
<comment type="function">
    <text evidence="8 10">Specifically methylates the N3 position of the uracil ring of uridine 1498 (m3U1498) in 16S rRNA. Acts on the fully assembled 30S ribosomal subunit.</text>
</comment>
<evidence type="ECO:0000313" key="12">
    <source>
        <dbReference type="EMBL" id="NDV60842.1"/>
    </source>
</evidence>
<gene>
    <name evidence="12" type="ORF">G0Q06_00080</name>
</gene>
<accession>A0A6B2LXM2</accession>
<dbReference type="SUPFAM" id="SSF75217">
    <property type="entry name" value="alpha/beta knot"/>
    <property type="match status" value="1"/>
</dbReference>
<dbReference type="InterPro" id="IPR046886">
    <property type="entry name" value="RsmE_MTase_dom"/>
</dbReference>
<dbReference type="Gene3D" id="3.40.1280.10">
    <property type="match status" value="1"/>
</dbReference>
<comment type="caution">
    <text evidence="12">The sequence shown here is derived from an EMBL/GenBank/DDBJ whole genome shotgun (WGS) entry which is preliminary data.</text>
</comment>
<feature type="domain" description="Ribosomal RNA small subunit methyltransferase E methyltransferase" evidence="11">
    <location>
        <begin position="71"/>
        <end position="232"/>
    </location>
</feature>
<comment type="catalytic activity">
    <reaction evidence="9 10">
        <text>uridine(1498) in 16S rRNA + S-adenosyl-L-methionine = N(3)-methyluridine(1498) in 16S rRNA + S-adenosyl-L-homocysteine + H(+)</text>
        <dbReference type="Rhea" id="RHEA:42920"/>
        <dbReference type="Rhea" id="RHEA-COMP:10283"/>
        <dbReference type="Rhea" id="RHEA-COMP:10284"/>
        <dbReference type="ChEBI" id="CHEBI:15378"/>
        <dbReference type="ChEBI" id="CHEBI:57856"/>
        <dbReference type="ChEBI" id="CHEBI:59789"/>
        <dbReference type="ChEBI" id="CHEBI:65315"/>
        <dbReference type="ChEBI" id="CHEBI:74502"/>
        <dbReference type="EC" id="2.1.1.193"/>
    </reaction>
</comment>
<organism evidence="12 13">
    <name type="scientific">Oceanipulchritudo coccoides</name>
    <dbReference type="NCBI Taxonomy" id="2706888"/>
    <lineage>
        <taxon>Bacteria</taxon>
        <taxon>Pseudomonadati</taxon>
        <taxon>Verrucomicrobiota</taxon>
        <taxon>Opitutia</taxon>
        <taxon>Puniceicoccales</taxon>
        <taxon>Oceanipulchritudinaceae</taxon>
        <taxon>Oceanipulchritudo</taxon>
    </lineage>
</organism>
<dbReference type="InterPro" id="IPR029028">
    <property type="entry name" value="Alpha/beta_knot_MTases"/>
</dbReference>
<dbReference type="EC" id="2.1.1.193" evidence="10"/>
<dbReference type="RefSeq" id="WP_163961229.1">
    <property type="nucleotide sequence ID" value="NZ_JAAGNX010000001.1"/>
</dbReference>
<evidence type="ECO:0000256" key="2">
    <source>
        <dbReference type="ARBA" id="ARBA00005528"/>
    </source>
</evidence>
<keyword evidence="13" id="KW-1185">Reference proteome</keyword>
<dbReference type="InterPro" id="IPR029026">
    <property type="entry name" value="tRNA_m1G_MTases_N"/>
</dbReference>
<dbReference type="AlphaFoldDB" id="A0A6B2LXM2"/>
<evidence type="ECO:0000256" key="4">
    <source>
        <dbReference type="ARBA" id="ARBA00022552"/>
    </source>
</evidence>
<evidence type="ECO:0000313" key="13">
    <source>
        <dbReference type="Proteomes" id="UP000478417"/>
    </source>
</evidence>
<reference evidence="12 13" key="1">
    <citation type="submission" date="2020-02" db="EMBL/GenBank/DDBJ databases">
        <title>Albibacoteraceae fam. nov., the first described family within the subdivision 4 Verrucomicrobia.</title>
        <authorList>
            <person name="Xi F."/>
        </authorList>
    </citation>
    <scope>NUCLEOTIDE SEQUENCE [LARGE SCALE GENOMIC DNA]</scope>
    <source>
        <strain evidence="12 13">CK1056</strain>
    </source>
</reference>
<comment type="subcellular location">
    <subcellularLocation>
        <location evidence="1 10">Cytoplasm</location>
    </subcellularLocation>
</comment>
<dbReference type="InterPro" id="IPR006700">
    <property type="entry name" value="RsmE"/>
</dbReference>
<dbReference type="GO" id="GO:0070042">
    <property type="term" value="F:rRNA (uridine-N3-)-methyltransferase activity"/>
    <property type="evidence" value="ECO:0007669"/>
    <property type="project" value="TreeGrafter"/>
</dbReference>
<dbReference type="PANTHER" id="PTHR30027:SF3">
    <property type="entry name" value="16S RRNA (URACIL(1498)-N(3))-METHYLTRANSFERASE"/>
    <property type="match status" value="1"/>
</dbReference>
<evidence type="ECO:0000256" key="8">
    <source>
        <dbReference type="ARBA" id="ARBA00025699"/>
    </source>
</evidence>
<comment type="similarity">
    <text evidence="2 10">Belongs to the RNA methyltransferase RsmE family.</text>
</comment>
<evidence type="ECO:0000256" key="1">
    <source>
        <dbReference type="ARBA" id="ARBA00004496"/>
    </source>
</evidence>
<keyword evidence="7 10" id="KW-0949">S-adenosyl-L-methionine</keyword>